<feature type="transmembrane region" description="Helical" evidence="8">
    <location>
        <begin position="826"/>
        <end position="848"/>
    </location>
</feature>
<evidence type="ECO:0000256" key="8">
    <source>
        <dbReference type="SAM" id="Phobius"/>
    </source>
</evidence>
<dbReference type="GO" id="GO:0005524">
    <property type="term" value="F:ATP binding"/>
    <property type="evidence" value="ECO:0007669"/>
    <property type="project" value="UniProtKB-KW"/>
</dbReference>
<keyword evidence="4" id="KW-0547">Nucleotide-binding</keyword>
<dbReference type="Pfam" id="PF00005">
    <property type="entry name" value="ABC_tran"/>
    <property type="match status" value="1"/>
</dbReference>
<dbReference type="InterPro" id="IPR003593">
    <property type="entry name" value="AAA+_ATPase"/>
</dbReference>
<organism evidence="10 11">
    <name type="scientific">Boothiomyces macroporosus</name>
    <dbReference type="NCBI Taxonomy" id="261099"/>
    <lineage>
        <taxon>Eukaryota</taxon>
        <taxon>Fungi</taxon>
        <taxon>Fungi incertae sedis</taxon>
        <taxon>Chytridiomycota</taxon>
        <taxon>Chytridiomycota incertae sedis</taxon>
        <taxon>Chytridiomycetes</taxon>
        <taxon>Rhizophydiales</taxon>
        <taxon>Terramycetaceae</taxon>
        <taxon>Boothiomyces</taxon>
    </lineage>
</organism>
<dbReference type="Pfam" id="PF19055">
    <property type="entry name" value="ABC2_membrane_7"/>
    <property type="match status" value="2"/>
</dbReference>
<dbReference type="PROSITE" id="PS50893">
    <property type="entry name" value="ABC_TRANSPORTER_2"/>
    <property type="match status" value="1"/>
</dbReference>
<evidence type="ECO:0000256" key="2">
    <source>
        <dbReference type="ARBA" id="ARBA00022448"/>
    </source>
</evidence>
<evidence type="ECO:0000256" key="1">
    <source>
        <dbReference type="ARBA" id="ARBA00004141"/>
    </source>
</evidence>
<dbReference type="GO" id="GO:0016887">
    <property type="term" value="F:ATP hydrolysis activity"/>
    <property type="evidence" value="ECO:0007669"/>
    <property type="project" value="InterPro"/>
</dbReference>
<name>A0AAD5Y5T9_9FUNG</name>
<evidence type="ECO:0000259" key="9">
    <source>
        <dbReference type="PROSITE" id="PS50893"/>
    </source>
</evidence>
<dbReference type="AlphaFoldDB" id="A0AAD5Y5T9"/>
<dbReference type="PANTHER" id="PTHR48041:SF91">
    <property type="entry name" value="ABC TRANSPORTER G FAMILY MEMBER 28"/>
    <property type="match status" value="1"/>
</dbReference>
<accession>A0AAD5Y5T9</accession>
<evidence type="ECO:0000313" key="10">
    <source>
        <dbReference type="EMBL" id="KAJ3253987.1"/>
    </source>
</evidence>
<dbReference type="InterPro" id="IPR027417">
    <property type="entry name" value="P-loop_NTPase"/>
</dbReference>
<dbReference type="SUPFAM" id="SSF52540">
    <property type="entry name" value="P-loop containing nucleoside triphosphate hydrolases"/>
    <property type="match status" value="1"/>
</dbReference>
<gene>
    <name evidence="10" type="ORF">HK103_007591</name>
</gene>
<comment type="subcellular location">
    <subcellularLocation>
        <location evidence="1">Membrane</location>
        <topology evidence="1">Multi-pass membrane protein</topology>
    </subcellularLocation>
</comment>
<dbReference type="GO" id="GO:0140359">
    <property type="term" value="F:ABC-type transporter activity"/>
    <property type="evidence" value="ECO:0007669"/>
    <property type="project" value="InterPro"/>
</dbReference>
<feature type="domain" description="ABC transporter" evidence="9">
    <location>
        <begin position="273"/>
        <end position="511"/>
    </location>
</feature>
<evidence type="ECO:0000256" key="5">
    <source>
        <dbReference type="ARBA" id="ARBA00022840"/>
    </source>
</evidence>
<dbReference type="PROSITE" id="PS00211">
    <property type="entry name" value="ABC_TRANSPORTER_1"/>
    <property type="match status" value="1"/>
</dbReference>
<protein>
    <recommendedName>
        <fullName evidence="9">ABC transporter domain-containing protein</fullName>
    </recommendedName>
</protein>
<evidence type="ECO:0000256" key="6">
    <source>
        <dbReference type="ARBA" id="ARBA00022989"/>
    </source>
</evidence>
<proteinExistence type="predicted"/>
<dbReference type="InterPro" id="IPR017871">
    <property type="entry name" value="ABC_transporter-like_CS"/>
</dbReference>
<dbReference type="Proteomes" id="UP001210925">
    <property type="component" value="Unassembled WGS sequence"/>
</dbReference>
<feature type="transmembrane region" description="Helical" evidence="8">
    <location>
        <begin position="645"/>
        <end position="667"/>
    </location>
</feature>
<feature type="transmembrane region" description="Helical" evidence="8">
    <location>
        <begin position="723"/>
        <end position="748"/>
    </location>
</feature>
<sequence length="857" mass="93867">MVAKNVTIPPSNQTVIPPQNQTVPVNQTAIPQPPTESGLPFNATWACFSAPNTDGQPISKDLSLTCPVGFFCPNTTASDPASFPRICPPSVECSILRLAGDECPPQGPLEPTVCPHGYYCPDQNTKLICPEHHFCPTGTVQPISCGALSICKEGSRTQFAFDGVMTVGIIDLLLVAFYYLVTWRKKVASGEKKPLLEKKVTAAPVENVVGEKLVAEKEEALSEVTSEKEVLSDVTTQAAEKEVAVDIPVAEDMDSLVQAFHKGLNGREIAMDFKFENMGLTLPSGKTILQGVSGSIKSSRMTAIMGPSGAGKTTFMNVLCGKVSRTDGKLYVSGKEAEIHEFKKMIGYVPQEDVMIRQLTVRDVLTHSARIRLPRSWTEEDIRSYVDALLVALNLAHVQDTIIGDEVRRGVSGGQRKRVNIGIELAAVPVCIFLDEPTSGLDSTSALEVCEILRKITRLGLTTVAVIHQPRVEIYEKFDDILMIAPGGRTAYLGPVTSVQPYFENLGYVFDPRANPADVLMDILSGKGINPVKVHTSIELADLWAAEAKDVKEGEEKQMQEDSSFHEEVPKLIKERGASFIKQLTFCHYRGLLQQIAVPQSFVLEAGLSVLAGVAMGISLTSNPNMYTGMYLPPLTPISPGPLEWVLPLMGFLIATAAALAAGPAAVKVFSEEKPVFWREASAGHSTLGYYIGKTLSSFYRLAICSLHFTVPLHLISKPLIGFWQFYLIILATYFGIYGLSAVVSFFVEREDASLMAVVICLFHGITAGFGISILDARKAHIGWLFDMSYNRWITEAMYNEGVKLFSAIYDTEGSADLWGYTLDRFTYDILLAILIGFVWRIAGYAAMMMTNRDKRR</sequence>
<feature type="transmembrane region" description="Helical" evidence="8">
    <location>
        <begin position="688"/>
        <end position="711"/>
    </location>
</feature>
<dbReference type="FunFam" id="3.40.50.300:FF:000367">
    <property type="entry name" value="ABC transporter G family member 24"/>
    <property type="match status" value="1"/>
</dbReference>
<feature type="transmembrane region" description="Helical" evidence="8">
    <location>
        <begin position="755"/>
        <end position="775"/>
    </location>
</feature>
<feature type="transmembrane region" description="Helical" evidence="8">
    <location>
        <begin position="159"/>
        <end position="181"/>
    </location>
</feature>
<keyword evidence="5" id="KW-0067">ATP-binding</keyword>
<dbReference type="GO" id="GO:0016020">
    <property type="term" value="C:membrane"/>
    <property type="evidence" value="ECO:0007669"/>
    <property type="project" value="UniProtKB-SubCell"/>
</dbReference>
<dbReference type="PANTHER" id="PTHR48041">
    <property type="entry name" value="ABC TRANSPORTER G FAMILY MEMBER 28"/>
    <property type="match status" value="1"/>
</dbReference>
<dbReference type="SMART" id="SM00382">
    <property type="entry name" value="AAA"/>
    <property type="match status" value="1"/>
</dbReference>
<keyword evidence="6 8" id="KW-1133">Transmembrane helix</keyword>
<dbReference type="EMBL" id="JADGKB010000095">
    <property type="protein sequence ID" value="KAJ3253987.1"/>
    <property type="molecule type" value="Genomic_DNA"/>
</dbReference>
<keyword evidence="11" id="KW-1185">Reference proteome</keyword>
<keyword evidence="3 8" id="KW-0812">Transmembrane</keyword>
<dbReference type="Gene3D" id="3.40.50.300">
    <property type="entry name" value="P-loop containing nucleotide triphosphate hydrolases"/>
    <property type="match status" value="1"/>
</dbReference>
<dbReference type="InterPro" id="IPR050352">
    <property type="entry name" value="ABCG_transporters"/>
</dbReference>
<keyword evidence="7 8" id="KW-0472">Membrane</keyword>
<evidence type="ECO:0000256" key="3">
    <source>
        <dbReference type="ARBA" id="ARBA00022692"/>
    </source>
</evidence>
<reference evidence="10" key="1">
    <citation type="submission" date="2020-05" db="EMBL/GenBank/DDBJ databases">
        <title>Phylogenomic resolution of chytrid fungi.</title>
        <authorList>
            <person name="Stajich J.E."/>
            <person name="Amses K."/>
            <person name="Simmons R."/>
            <person name="Seto K."/>
            <person name="Myers J."/>
            <person name="Bonds A."/>
            <person name="Quandt C.A."/>
            <person name="Barry K."/>
            <person name="Liu P."/>
            <person name="Grigoriev I."/>
            <person name="Longcore J.E."/>
            <person name="James T.Y."/>
        </authorList>
    </citation>
    <scope>NUCLEOTIDE SEQUENCE</scope>
    <source>
        <strain evidence="10">PLAUS21</strain>
    </source>
</reference>
<evidence type="ECO:0000313" key="11">
    <source>
        <dbReference type="Proteomes" id="UP001210925"/>
    </source>
</evidence>
<evidence type="ECO:0000256" key="7">
    <source>
        <dbReference type="ARBA" id="ARBA00023136"/>
    </source>
</evidence>
<keyword evidence="2" id="KW-0813">Transport</keyword>
<evidence type="ECO:0000256" key="4">
    <source>
        <dbReference type="ARBA" id="ARBA00022741"/>
    </source>
</evidence>
<feature type="transmembrane region" description="Helical" evidence="8">
    <location>
        <begin position="602"/>
        <end position="622"/>
    </location>
</feature>
<dbReference type="InterPro" id="IPR043926">
    <property type="entry name" value="ABCG_dom"/>
</dbReference>
<dbReference type="InterPro" id="IPR003439">
    <property type="entry name" value="ABC_transporter-like_ATP-bd"/>
</dbReference>
<comment type="caution">
    <text evidence="10">The sequence shown here is derived from an EMBL/GenBank/DDBJ whole genome shotgun (WGS) entry which is preliminary data.</text>
</comment>